<feature type="transmembrane region" description="Helical" evidence="2">
    <location>
        <begin position="12"/>
        <end position="30"/>
    </location>
</feature>
<reference evidence="3 4" key="1">
    <citation type="submission" date="2019-07" db="EMBL/GenBank/DDBJ databases">
        <title>Draft genome of C. aurimucosum strain 332.</title>
        <authorList>
            <person name="Pacheco L.G.C."/>
            <person name="Aguiar E.R.G.R."/>
            <person name="Barberis C.M."/>
            <person name="Almuzara M.N."/>
            <person name="Traglia G.M."/>
            <person name="Santos C.S."/>
            <person name="Vay C.A."/>
            <person name="Rocha D.J.P.G."/>
        </authorList>
    </citation>
    <scope>NUCLEOTIDE SEQUENCE [LARGE SCALE GENOMIC DNA]</scope>
    <source>
        <strain evidence="3 4">332</strain>
    </source>
</reference>
<keyword evidence="2" id="KW-0472">Membrane</keyword>
<gene>
    <name evidence="3" type="ORF">FME68_01820</name>
</gene>
<feature type="transmembrane region" description="Helical" evidence="2">
    <location>
        <begin position="36"/>
        <end position="56"/>
    </location>
</feature>
<keyword evidence="2" id="KW-1133">Transmembrane helix</keyword>
<evidence type="ECO:0000313" key="4">
    <source>
        <dbReference type="Proteomes" id="UP000432568"/>
    </source>
</evidence>
<feature type="coiled-coil region" evidence="1">
    <location>
        <begin position="64"/>
        <end position="95"/>
    </location>
</feature>
<protein>
    <submittedName>
        <fullName evidence="3">Uncharacterized protein</fullName>
    </submittedName>
</protein>
<name>A0A6I3KA36_9CORY</name>
<proteinExistence type="predicted"/>
<accession>A0A6I3KA36</accession>
<dbReference type="Proteomes" id="UP000432568">
    <property type="component" value="Unassembled WGS sequence"/>
</dbReference>
<dbReference type="AlphaFoldDB" id="A0A6I3KA36"/>
<keyword evidence="2" id="KW-0812">Transmembrane</keyword>
<keyword evidence="1" id="KW-0175">Coiled coil</keyword>
<evidence type="ECO:0000256" key="1">
    <source>
        <dbReference type="SAM" id="Coils"/>
    </source>
</evidence>
<evidence type="ECO:0000313" key="3">
    <source>
        <dbReference type="EMBL" id="MTD90652.1"/>
    </source>
</evidence>
<dbReference type="EMBL" id="VIOG01000002">
    <property type="protein sequence ID" value="MTD90652.1"/>
    <property type="molecule type" value="Genomic_DNA"/>
</dbReference>
<evidence type="ECO:0000256" key="2">
    <source>
        <dbReference type="SAM" id="Phobius"/>
    </source>
</evidence>
<sequence>MGLDFFRRGRGLTLLAAGTGVLLIAAIVVGEGLASRVLLVGAALLGVFFAAMSISARKHAEGLIKESLRRSVRLQKQLKSLSDAAQEQNRLAERQPLNTLTAGFTDKEENQGRHPHSVFAPATIPASRIIARPTAHTAGRIAADQEMNEDSADVLHTLMNAPSDAWTRKVEIIGSPCVEECLREVAEVSRIRAPHLLGKPDPDASHLIVDENQLERGLWSGLLSTQKTIAFLDLLEHVAKAKENGAVVVVQASDTSNHFTDELRSQATVVVRGDSAAWDWEGDIHSPVIQALRHNEAPFVKENGLNLTDKGES</sequence>
<organism evidence="3 4">
    <name type="scientific">Corynebacterium aurimucosum</name>
    <dbReference type="NCBI Taxonomy" id="169292"/>
    <lineage>
        <taxon>Bacteria</taxon>
        <taxon>Bacillati</taxon>
        <taxon>Actinomycetota</taxon>
        <taxon>Actinomycetes</taxon>
        <taxon>Mycobacteriales</taxon>
        <taxon>Corynebacteriaceae</taxon>
        <taxon>Corynebacterium</taxon>
    </lineage>
</organism>
<comment type="caution">
    <text evidence="3">The sequence shown here is derived from an EMBL/GenBank/DDBJ whole genome shotgun (WGS) entry which is preliminary data.</text>
</comment>